<protein>
    <submittedName>
        <fullName evidence="1">Cystatin B, isoform CRA_a</fullName>
    </submittedName>
</protein>
<proteinExistence type="predicted"/>
<gene>
    <name evidence="1 3" type="primary">Cstb</name>
    <name evidence="1" type="ORF">rCG_60690</name>
</gene>
<name>A6JK23_RAT</name>
<dbReference type="EMBL" id="CH473988">
    <property type="protein sequence ID" value="EDL97039.1"/>
    <property type="molecule type" value="Genomic_DNA"/>
</dbReference>
<sequence length="24" mass="2869">MPKRRCILFLSKQLFSENCIKLSL</sequence>
<organism evidence="1 2">
    <name type="scientific">Rattus norvegicus</name>
    <name type="common">Rat</name>
    <dbReference type="NCBI Taxonomy" id="10116"/>
    <lineage>
        <taxon>Eukaryota</taxon>
        <taxon>Metazoa</taxon>
        <taxon>Chordata</taxon>
        <taxon>Craniata</taxon>
        <taxon>Vertebrata</taxon>
        <taxon>Euteleostomi</taxon>
        <taxon>Mammalia</taxon>
        <taxon>Eutheria</taxon>
        <taxon>Euarchontoglires</taxon>
        <taxon>Glires</taxon>
        <taxon>Rodentia</taxon>
        <taxon>Myomorpha</taxon>
        <taxon>Muroidea</taxon>
        <taxon>Muridae</taxon>
        <taxon>Murinae</taxon>
        <taxon>Rattus</taxon>
    </lineage>
</organism>
<dbReference type="Proteomes" id="UP000234681">
    <property type="component" value="Chromosome 20"/>
</dbReference>
<evidence type="ECO:0000313" key="2">
    <source>
        <dbReference type="Proteomes" id="UP000234681"/>
    </source>
</evidence>
<evidence type="ECO:0000313" key="1">
    <source>
        <dbReference type="EMBL" id="EDL97039.1"/>
    </source>
</evidence>
<dbReference type="AlphaFoldDB" id="A6JK23"/>
<reference evidence="2" key="1">
    <citation type="submission" date="2005-09" db="EMBL/GenBank/DDBJ databases">
        <authorList>
            <person name="Mural R.J."/>
            <person name="Li P.W."/>
            <person name="Adams M.D."/>
            <person name="Amanatides P.G."/>
            <person name="Baden-Tillson H."/>
            <person name="Barnstead M."/>
            <person name="Chin S.H."/>
            <person name="Dew I."/>
            <person name="Evans C.A."/>
            <person name="Ferriera S."/>
            <person name="Flanigan M."/>
            <person name="Fosler C."/>
            <person name="Glodek A."/>
            <person name="Gu Z."/>
            <person name="Holt R.A."/>
            <person name="Jennings D."/>
            <person name="Kraft C.L."/>
            <person name="Lu F."/>
            <person name="Nguyen T."/>
            <person name="Nusskern D.R."/>
            <person name="Pfannkoch C.M."/>
            <person name="Sitter C."/>
            <person name="Sutton G.G."/>
            <person name="Venter J.C."/>
            <person name="Wang Z."/>
            <person name="Woodage T."/>
            <person name="Zheng X.H."/>
            <person name="Zhong F."/>
        </authorList>
    </citation>
    <scope>NUCLEOTIDE SEQUENCE [LARGE SCALE GENOMIC DNA]</scope>
    <source>
        <strain>BN</strain>
        <strain evidence="2">Sprague-Dawley</strain>
    </source>
</reference>
<accession>A6JK23</accession>
<evidence type="ECO:0000313" key="3">
    <source>
        <dbReference type="RGD" id="2435"/>
    </source>
</evidence>
<dbReference type="RGD" id="2435">
    <property type="gene designation" value="Cstb"/>
</dbReference>